<evidence type="ECO:0000313" key="1">
    <source>
        <dbReference type="EMBL" id="SDK70490.1"/>
    </source>
</evidence>
<evidence type="ECO:0008006" key="3">
    <source>
        <dbReference type="Google" id="ProtNLM"/>
    </source>
</evidence>
<organism evidence="1 2">
    <name type="scientific">Natronorubrum texcoconense</name>
    <dbReference type="NCBI Taxonomy" id="1095776"/>
    <lineage>
        <taxon>Archaea</taxon>
        <taxon>Methanobacteriati</taxon>
        <taxon>Methanobacteriota</taxon>
        <taxon>Stenosarchaea group</taxon>
        <taxon>Halobacteria</taxon>
        <taxon>Halobacteriales</taxon>
        <taxon>Natrialbaceae</taxon>
        <taxon>Natronorubrum</taxon>
    </lineage>
</organism>
<dbReference type="Proteomes" id="UP000198882">
    <property type="component" value="Unassembled WGS sequence"/>
</dbReference>
<sequence>MTVDDLLREAERESRRELEQEARKAIELRARLPQLVENAITKDRKRIAAELAERSELTHREIGEIVGYSAAWVSQAVRQSAITEGPE</sequence>
<accession>A0A1G9E329</accession>
<dbReference type="RefSeq" id="WP_090310447.1">
    <property type="nucleotide sequence ID" value="NZ_FNFE01000006.1"/>
</dbReference>
<reference evidence="2" key="1">
    <citation type="submission" date="2016-10" db="EMBL/GenBank/DDBJ databases">
        <authorList>
            <person name="Varghese N."/>
            <person name="Submissions S."/>
        </authorList>
    </citation>
    <scope>NUCLEOTIDE SEQUENCE [LARGE SCALE GENOMIC DNA]</scope>
    <source>
        <strain evidence="2">B4,CECT 8067,JCM 17497</strain>
    </source>
</reference>
<dbReference type="OrthoDB" id="383259at2157"/>
<dbReference type="EMBL" id="FNFE01000006">
    <property type="protein sequence ID" value="SDK70490.1"/>
    <property type="molecule type" value="Genomic_DNA"/>
</dbReference>
<proteinExistence type="predicted"/>
<keyword evidence="2" id="KW-1185">Reference proteome</keyword>
<dbReference type="STRING" id="1095776.SAMN04515672_3737"/>
<name>A0A1G9E329_9EURY</name>
<evidence type="ECO:0000313" key="2">
    <source>
        <dbReference type="Proteomes" id="UP000198882"/>
    </source>
</evidence>
<gene>
    <name evidence="1" type="ORF">SAMN04515672_3737</name>
</gene>
<dbReference type="AlphaFoldDB" id="A0A1G9E329"/>
<protein>
    <recommendedName>
        <fullName evidence="3">Sigma-70, region 4</fullName>
    </recommendedName>
</protein>